<protein>
    <submittedName>
        <fullName evidence="2">Uncharacterized protein</fullName>
    </submittedName>
</protein>
<dbReference type="EMBL" id="FQXV01000022">
    <property type="protein sequence ID" value="SHI23810.1"/>
    <property type="molecule type" value="Genomic_DNA"/>
</dbReference>
<sequence length="45" mass="5550">MRITDEYLQIRKDGTGWRIERRRDHDAFWWVVTLLGLLMMKVIVM</sequence>
<dbReference type="AlphaFoldDB" id="A0A1M5ZHV2"/>
<dbReference type="STRING" id="1123282.SAMN02745823_03767"/>
<name>A0A1M5ZHV2_9FIRM</name>
<accession>A0A1M5ZHV2</accession>
<dbReference type="RefSeq" id="WP_159435474.1">
    <property type="nucleotide sequence ID" value="NZ_FQXV01000022.1"/>
</dbReference>
<feature type="transmembrane region" description="Helical" evidence="1">
    <location>
        <begin position="27"/>
        <end position="44"/>
    </location>
</feature>
<evidence type="ECO:0000256" key="1">
    <source>
        <dbReference type="SAM" id="Phobius"/>
    </source>
</evidence>
<keyword evidence="1" id="KW-0472">Membrane</keyword>
<evidence type="ECO:0000313" key="2">
    <source>
        <dbReference type="EMBL" id="SHI23810.1"/>
    </source>
</evidence>
<proteinExistence type="predicted"/>
<evidence type="ECO:0000313" key="3">
    <source>
        <dbReference type="Proteomes" id="UP000183995"/>
    </source>
</evidence>
<keyword evidence="3" id="KW-1185">Reference proteome</keyword>
<keyword evidence="1" id="KW-0812">Transmembrane</keyword>
<reference evidence="2 3" key="1">
    <citation type="submission" date="2016-11" db="EMBL/GenBank/DDBJ databases">
        <authorList>
            <person name="Jaros S."/>
            <person name="Januszkiewicz K."/>
            <person name="Wedrychowicz H."/>
        </authorList>
    </citation>
    <scope>NUCLEOTIDE SEQUENCE [LARGE SCALE GENOMIC DNA]</scope>
    <source>
        <strain evidence="2 3">DSM 10068</strain>
    </source>
</reference>
<organism evidence="2 3">
    <name type="scientific">Sporobacter termitidis DSM 10068</name>
    <dbReference type="NCBI Taxonomy" id="1123282"/>
    <lineage>
        <taxon>Bacteria</taxon>
        <taxon>Bacillati</taxon>
        <taxon>Bacillota</taxon>
        <taxon>Clostridia</taxon>
        <taxon>Eubacteriales</taxon>
        <taxon>Oscillospiraceae</taxon>
        <taxon>Sporobacter</taxon>
    </lineage>
</organism>
<dbReference type="Proteomes" id="UP000183995">
    <property type="component" value="Unassembled WGS sequence"/>
</dbReference>
<keyword evidence="1" id="KW-1133">Transmembrane helix</keyword>
<gene>
    <name evidence="2" type="ORF">SAMN02745823_03767</name>
</gene>